<dbReference type="GO" id="GO:0009231">
    <property type="term" value="P:riboflavin biosynthetic process"/>
    <property type="evidence" value="ECO:0007669"/>
    <property type="project" value="InterPro"/>
</dbReference>
<dbReference type="InterPro" id="IPR024072">
    <property type="entry name" value="DHFR-like_dom_sf"/>
</dbReference>
<reference evidence="2 3" key="1">
    <citation type="submission" date="2020-08" db="EMBL/GenBank/DDBJ databases">
        <title>Genomic Encyclopedia of Type Strains, Phase IV (KMG-IV): sequencing the most valuable type-strain genomes for metagenomic binning, comparative biology and taxonomic classification.</title>
        <authorList>
            <person name="Goeker M."/>
        </authorList>
    </citation>
    <scope>NUCLEOTIDE SEQUENCE [LARGE SCALE GENOMIC DNA]</scope>
    <source>
        <strain evidence="2 3">DSM 45385</strain>
    </source>
</reference>
<dbReference type="EMBL" id="JACHIN010000003">
    <property type="protein sequence ID" value="MBB5077223.1"/>
    <property type="molecule type" value="Genomic_DNA"/>
</dbReference>
<name>A0A7W8A2H8_9ACTN</name>
<feature type="domain" description="Bacterial bifunctional deaminase-reductase C-terminal" evidence="1">
    <location>
        <begin position="98"/>
        <end position="184"/>
    </location>
</feature>
<accession>A0A7W8A2H8</accession>
<dbReference type="Gene3D" id="3.40.430.10">
    <property type="entry name" value="Dihydrofolate Reductase, subunit A"/>
    <property type="match status" value="1"/>
</dbReference>
<dbReference type="PANTHER" id="PTHR38011">
    <property type="entry name" value="DIHYDROFOLATE REDUCTASE FAMILY PROTEIN (AFU_ORTHOLOGUE AFUA_8G06820)"/>
    <property type="match status" value="1"/>
</dbReference>
<comment type="caution">
    <text evidence="2">The sequence shown here is derived from an EMBL/GenBank/DDBJ whole genome shotgun (WGS) entry which is preliminary data.</text>
</comment>
<evidence type="ECO:0000259" key="1">
    <source>
        <dbReference type="Pfam" id="PF01872"/>
    </source>
</evidence>
<organism evidence="2 3">
    <name type="scientific">Nonomuraea endophytica</name>
    <dbReference type="NCBI Taxonomy" id="714136"/>
    <lineage>
        <taxon>Bacteria</taxon>
        <taxon>Bacillati</taxon>
        <taxon>Actinomycetota</taxon>
        <taxon>Actinomycetes</taxon>
        <taxon>Streptosporangiales</taxon>
        <taxon>Streptosporangiaceae</taxon>
        <taxon>Nonomuraea</taxon>
    </lineage>
</organism>
<dbReference type="Proteomes" id="UP000568380">
    <property type="component" value="Unassembled WGS sequence"/>
</dbReference>
<gene>
    <name evidence="2" type="ORF">HNR40_002696</name>
</gene>
<sequence>MRKLTYYVASTLDGYIAERSDADPSGGLFAIGQDYIEFVIANYPETLPVNARQALGVTDAGTRFDTVVEGRRSYQIGLDMGVSDAYPHLRHIVFSRKLAQTTDVEIVASDPVERVRKLKAEDGLGIWLVGGAELAGALYDEIDEIVVKVSPVTAGAGVPLFAGRGEAEARRFTLTDHVILDSGLAVMTYSA</sequence>
<proteinExistence type="predicted"/>
<dbReference type="Pfam" id="PF01872">
    <property type="entry name" value="RibD_C"/>
    <property type="match status" value="1"/>
</dbReference>
<evidence type="ECO:0000313" key="3">
    <source>
        <dbReference type="Proteomes" id="UP000568380"/>
    </source>
</evidence>
<dbReference type="SUPFAM" id="SSF53597">
    <property type="entry name" value="Dihydrofolate reductase-like"/>
    <property type="match status" value="1"/>
</dbReference>
<keyword evidence="3" id="KW-1185">Reference proteome</keyword>
<dbReference type="PANTHER" id="PTHR38011:SF11">
    <property type="entry name" value="2,5-DIAMINO-6-RIBOSYLAMINO-4(3H)-PYRIMIDINONE 5'-PHOSPHATE REDUCTASE"/>
    <property type="match status" value="1"/>
</dbReference>
<dbReference type="InterPro" id="IPR050765">
    <property type="entry name" value="Riboflavin_Biosynth_HTPR"/>
</dbReference>
<dbReference type="AlphaFoldDB" id="A0A7W8A2H8"/>
<dbReference type="GO" id="GO:0008703">
    <property type="term" value="F:5-amino-6-(5-phosphoribosylamino)uracil reductase activity"/>
    <property type="evidence" value="ECO:0007669"/>
    <property type="project" value="InterPro"/>
</dbReference>
<dbReference type="InterPro" id="IPR002734">
    <property type="entry name" value="RibDG_C"/>
</dbReference>
<dbReference type="RefSeq" id="WP_184960888.1">
    <property type="nucleotide sequence ID" value="NZ_JACHIN010000003.1"/>
</dbReference>
<evidence type="ECO:0000313" key="2">
    <source>
        <dbReference type="EMBL" id="MBB5077223.1"/>
    </source>
</evidence>
<protein>
    <submittedName>
        <fullName evidence="2">Dihydrofolate reductase</fullName>
    </submittedName>
</protein>